<feature type="chain" id="PRO_5045455721" evidence="2">
    <location>
        <begin position="20"/>
        <end position="147"/>
    </location>
</feature>
<feature type="compositionally biased region" description="Polar residues" evidence="1">
    <location>
        <begin position="63"/>
        <end position="75"/>
    </location>
</feature>
<dbReference type="RefSeq" id="WP_386093240.1">
    <property type="nucleotide sequence ID" value="NZ_JBHRXN010000032.1"/>
</dbReference>
<dbReference type="EMBL" id="JBHRXN010000032">
    <property type="protein sequence ID" value="MFC3533486.1"/>
    <property type="molecule type" value="Genomic_DNA"/>
</dbReference>
<gene>
    <name evidence="4" type="ORF">ACFOLG_14995</name>
</gene>
<dbReference type="Proteomes" id="UP001595741">
    <property type="component" value="Unassembled WGS sequence"/>
</dbReference>
<name>A0ABV7RGN8_9NEIS</name>
<evidence type="ECO:0000256" key="2">
    <source>
        <dbReference type="SAM" id="SignalP"/>
    </source>
</evidence>
<evidence type="ECO:0000313" key="5">
    <source>
        <dbReference type="Proteomes" id="UP001595741"/>
    </source>
</evidence>
<dbReference type="Pfam" id="PF13511">
    <property type="entry name" value="DUF4124"/>
    <property type="match status" value="1"/>
</dbReference>
<keyword evidence="5" id="KW-1185">Reference proteome</keyword>
<evidence type="ECO:0000256" key="1">
    <source>
        <dbReference type="SAM" id="MobiDB-lite"/>
    </source>
</evidence>
<feature type="region of interest" description="Disordered" evidence="1">
    <location>
        <begin position="46"/>
        <end position="89"/>
    </location>
</feature>
<dbReference type="InterPro" id="IPR025392">
    <property type="entry name" value="DUF4124"/>
</dbReference>
<reference evidence="5" key="1">
    <citation type="journal article" date="2019" name="Int. J. Syst. Evol. Microbiol.">
        <title>The Global Catalogue of Microorganisms (GCM) 10K type strain sequencing project: providing services to taxonomists for standard genome sequencing and annotation.</title>
        <authorList>
            <consortium name="The Broad Institute Genomics Platform"/>
            <consortium name="The Broad Institute Genome Sequencing Center for Infectious Disease"/>
            <person name="Wu L."/>
            <person name="Ma J."/>
        </authorList>
    </citation>
    <scope>NUCLEOTIDE SEQUENCE [LARGE SCALE GENOMIC DNA]</scope>
    <source>
        <strain evidence="5">KCTC 42742</strain>
    </source>
</reference>
<keyword evidence="2" id="KW-0732">Signal</keyword>
<organism evidence="4 5">
    <name type="scientific">Vogesella facilis</name>
    <dbReference type="NCBI Taxonomy" id="1655232"/>
    <lineage>
        <taxon>Bacteria</taxon>
        <taxon>Pseudomonadati</taxon>
        <taxon>Pseudomonadota</taxon>
        <taxon>Betaproteobacteria</taxon>
        <taxon>Neisseriales</taxon>
        <taxon>Chromobacteriaceae</taxon>
        <taxon>Vogesella</taxon>
    </lineage>
</organism>
<evidence type="ECO:0000259" key="3">
    <source>
        <dbReference type="Pfam" id="PF13511"/>
    </source>
</evidence>
<proteinExistence type="predicted"/>
<evidence type="ECO:0000313" key="4">
    <source>
        <dbReference type="EMBL" id="MFC3533486.1"/>
    </source>
</evidence>
<feature type="signal peptide" evidence="2">
    <location>
        <begin position="1"/>
        <end position="19"/>
    </location>
</feature>
<sequence>MPRHLTALLLAAFCGATHADTIYKFVDQDGHVTFTNVPRPGARAIMVSPNGGATPAGPRKKTSLSQPADNGNTPSIAPGVQKQRDAGRRRILETELANEHKALLLARTALTEAQQKAGSKPEQLQRLRDEVTDRERNIDALTRELGG</sequence>
<accession>A0ABV7RGN8</accession>
<feature type="domain" description="DUF4124" evidence="3">
    <location>
        <begin position="9"/>
        <end position="47"/>
    </location>
</feature>
<comment type="caution">
    <text evidence="4">The sequence shown here is derived from an EMBL/GenBank/DDBJ whole genome shotgun (WGS) entry which is preliminary data.</text>
</comment>
<protein>
    <submittedName>
        <fullName evidence="4">DUF4124 domain-containing protein</fullName>
    </submittedName>
</protein>